<dbReference type="AlphaFoldDB" id="A0ABC8SMW8"/>
<reference evidence="2 3" key="1">
    <citation type="submission" date="2024-02" db="EMBL/GenBank/DDBJ databases">
        <authorList>
            <person name="Vignale AGUSTIN F."/>
            <person name="Sosa J E."/>
            <person name="Modenutti C."/>
        </authorList>
    </citation>
    <scope>NUCLEOTIDE SEQUENCE [LARGE SCALE GENOMIC DNA]</scope>
</reference>
<dbReference type="InterPro" id="IPR013187">
    <property type="entry name" value="F-box-assoc_dom_typ3"/>
</dbReference>
<dbReference type="SMART" id="SM00256">
    <property type="entry name" value="FBOX"/>
    <property type="match status" value="1"/>
</dbReference>
<dbReference type="Pfam" id="PF08268">
    <property type="entry name" value="FBA_3"/>
    <property type="match status" value="1"/>
</dbReference>
<dbReference type="InterPro" id="IPR001810">
    <property type="entry name" value="F-box_dom"/>
</dbReference>
<evidence type="ECO:0000313" key="2">
    <source>
        <dbReference type="EMBL" id="CAK9157346.1"/>
    </source>
</evidence>
<evidence type="ECO:0000259" key="1">
    <source>
        <dbReference type="SMART" id="SM00256"/>
    </source>
</evidence>
<dbReference type="NCBIfam" id="TIGR01640">
    <property type="entry name" value="F_box_assoc_1"/>
    <property type="match status" value="1"/>
</dbReference>
<keyword evidence="3" id="KW-1185">Reference proteome</keyword>
<dbReference type="Proteomes" id="UP001642360">
    <property type="component" value="Unassembled WGS sequence"/>
</dbReference>
<sequence>MKSRRMGNLPMKILEKHGRALADHDYGLRIWIPVDIIFHDILTRLPVKSLLRFQCVCKSWCCFLSRNDPSFIDLHLSRSWSRHDDTKLLISAHGSKLRQCLLIVDLEGGKFTQALTVTNEANLSDISENINGLVCWQHVGLTCRIESTYICNPSTREFMKLPKVPQIKSGGCIISAHVSNHFGFVPSSKEFKVLNIQATERDSETVFWIFTLGGNSWRQIYPGLPFTIGVGKLAMWLTYSKKCVCFNGALHWLLGAMKVIVVFGLRDEKFHLILLPVNCRYACAIPNRIVLLHGHLGVLFNIYDNSNFKYKRTEVWTLEDYQNKIWMKDSFTISSIYSCKLWAGIIWPIPKGKILRILNSSSEEDAAMDEHRVLWYDPEQNSFLKVQIPKLDEGWQLDIHGSVSYTETLQPLLSFSAKPPEKLVN</sequence>
<accession>A0ABC8SMW8</accession>
<dbReference type="Pfam" id="PF00646">
    <property type="entry name" value="F-box"/>
    <property type="match status" value="1"/>
</dbReference>
<feature type="domain" description="F-box" evidence="1">
    <location>
        <begin position="32"/>
        <end position="73"/>
    </location>
</feature>
<dbReference type="InterPro" id="IPR017451">
    <property type="entry name" value="F-box-assoc_interact_dom"/>
</dbReference>
<dbReference type="PANTHER" id="PTHR31111:SF138">
    <property type="entry name" value="F-BOX ASSOCIATED DOMAIN-CONTAINING PROTEIN"/>
    <property type="match status" value="1"/>
</dbReference>
<name>A0ABC8SMW8_9AQUA</name>
<protein>
    <recommendedName>
        <fullName evidence="1">F-box domain-containing protein</fullName>
    </recommendedName>
</protein>
<dbReference type="SUPFAM" id="SSF81383">
    <property type="entry name" value="F-box domain"/>
    <property type="match status" value="1"/>
</dbReference>
<evidence type="ECO:0000313" key="3">
    <source>
        <dbReference type="Proteomes" id="UP001642360"/>
    </source>
</evidence>
<gene>
    <name evidence="2" type="ORF">ILEXP_LOCUS25898</name>
</gene>
<dbReference type="InterPro" id="IPR036047">
    <property type="entry name" value="F-box-like_dom_sf"/>
</dbReference>
<organism evidence="2 3">
    <name type="scientific">Ilex paraguariensis</name>
    <name type="common">yerba mate</name>
    <dbReference type="NCBI Taxonomy" id="185542"/>
    <lineage>
        <taxon>Eukaryota</taxon>
        <taxon>Viridiplantae</taxon>
        <taxon>Streptophyta</taxon>
        <taxon>Embryophyta</taxon>
        <taxon>Tracheophyta</taxon>
        <taxon>Spermatophyta</taxon>
        <taxon>Magnoliopsida</taxon>
        <taxon>eudicotyledons</taxon>
        <taxon>Gunneridae</taxon>
        <taxon>Pentapetalae</taxon>
        <taxon>asterids</taxon>
        <taxon>campanulids</taxon>
        <taxon>Aquifoliales</taxon>
        <taxon>Aquifoliaceae</taxon>
        <taxon>Ilex</taxon>
    </lineage>
</organism>
<dbReference type="PANTHER" id="PTHR31111">
    <property type="entry name" value="BNAA05G37150D PROTEIN-RELATED"/>
    <property type="match status" value="1"/>
</dbReference>
<comment type="caution">
    <text evidence="2">The sequence shown here is derived from an EMBL/GenBank/DDBJ whole genome shotgun (WGS) entry which is preliminary data.</text>
</comment>
<proteinExistence type="predicted"/>
<dbReference type="EMBL" id="CAUOFW020002981">
    <property type="protein sequence ID" value="CAK9157346.1"/>
    <property type="molecule type" value="Genomic_DNA"/>
</dbReference>
<dbReference type="Gene3D" id="1.20.1280.50">
    <property type="match status" value="1"/>
</dbReference>